<keyword evidence="3" id="KW-1185">Reference proteome</keyword>
<accession>A0A6G1JWG7</accession>
<dbReference type="EMBL" id="MU005780">
    <property type="protein sequence ID" value="KAF2704954.1"/>
    <property type="molecule type" value="Genomic_DNA"/>
</dbReference>
<name>A0A6G1JWG7_9PLEO</name>
<keyword evidence="1" id="KW-0732">Signal</keyword>
<evidence type="ECO:0000313" key="3">
    <source>
        <dbReference type="Proteomes" id="UP000799428"/>
    </source>
</evidence>
<feature type="signal peptide" evidence="1">
    <location>
        <begin position="1"/>
        <end position="17"/>
    </location>
</feature>
<dbReference type="Proteomes" id="UP000799428">
    <property type="component" value="Unassembled WGS sequence"/>
</dbReference>
<proteinExistence type="predicted"/>
<reference evidence="2" key="1">
    <citation type="journal article" date="2020" name="Stud. Mycol.">
        <title>101 Dothideomycetes genomes: a test case for predicting lifestyles and emergence of pathogens.</title>
        <authorList>
            <person name="Haridas S."/>
            <person name="Albert R."/>
            <person name="Binder M."/>
            <person name="Bloem J."/>
            <person name="Labutti K."/>
            <person name="Salamov A."/>
            <person name="Andreopoulos B."/>
            <person name="Baker S."/>
            <person name="Barry K."/>
            <person name="Bills G."/>
            <person name="Bluhm B."/>
            <person name="Cannon C."/>
            <person name="Castanera R."/>
            <person name="Culley D."/>
            <person name="Daum C."/>
            <person name="Ezra D."/>
            <person name="Gonzalez J."/>
            <person name="Henrissat B."/>
            <person name="Kuo A."/>
            <person name="Liang C."/>
            <person name="Lipzen A."/>
            <person name="Lutzoni F."/>
            <person name="Magnuson J."/>
            <person name="Mondo S."/>
            <person name="Nolan M."/>
            <person name="Ohm R."/>
            <person name="Pangilinan J."/>
            <person name="Park H.-J."/>
            <person name="Ramirez L."/>
            <person name="Alfaro M."/>
            <person name="Sun H."/>
            <person name="Tritt A."/>
            <person name="Yoshinaga Y."/>
            <person name="Zwiers L.-H."/>
            <person name="Turgeon B."/>
            <person name="Goodwin S."/>
            <person name="Spatafora J."/>
            <person name="Crous P."/>
            <person name="Grigoriev I."/>
        </authorList>
    </citation>
    <scope>NUCLEOTIDE SEQUENCE</scope>
    <source>
        <strain evidence="2">CBS 279.74</strain>
    </source>
</reference>
<gene>
    <name evidence="2" type="ORF">K504DRAFT_388807</name>
</gene>
<sequence length="66" mass="6922">MKFSALIVLVTATVVIASPAAVSFDRSTRSIIDGHGDETQSPCVECPCKHGFETVCTCIPNGCCCT</sequence>
<evidence type="ECO:0000256" key="1">
    <source>
        <dbReference type="SAM" id="SignalP"/>
    </source>
</evidence>
<organism evidence="2 3">
    <name type="scientific">Pleomassaria siparia CBS 279.74</name>
    <dbReference type="NCBI Taxonomy" id="1314801"/>
    <lineage>
        <taxon>Eukaryota</taxon>
        <taxon>Fungi</taxon>
        <taxon>Dikarya</taxon>
        <taxon>Ascomycota</taxon>
        <taxon>Pezizomycotina</taxon>
        <taxon>Dothideomycetes</taxon>
        <taxon>Pleosporomycetidae</taxon>
        <taxon>Pleosporales</taxon>
        <taxon>Pleomassariaceae</taxon>
        <taxon>Pleomassaria</taxon>
    </lineage>
</organism>
<evidence type="ECO:0000313" key="2">
    <source>
        <dbReference type="EMBL" id="KAF2704954.1"/>
    </source>
</evidence>
<feature type="chain" id="PRO_5026041314" evidence="1">
    <location>
        <begin position="18"/>
        <end position="66"/>
    </location>
</feature>
<dbReference type="OrthoDB" id="3775508at2759"/>
<protein>
    <submittedName>
        <fullName evidence="2">Uncharacterized protein</fullName>
    </submittedName>
</protein>
<dbReference type="AlphaFoldDB" id="A0A6G1JWG7"/>